<sequence>MKILIRADSSFKLGHGHIQRCLILARQYEKLGHEVSFACLELEGNIIEKIPNEVFLLEGASLDELCELIKEENFELLVLDHYEIKEQDERAIKALCEVQILSFDDELKPHFCDILLNVNAYAKALFYKNLVPATCELRCGFSYALIREEFYEEARIKRKKIWDIFICMGGTDSKNLSAKLALDLPKSLKILIVTTSANKNLKALKHLEQNEANITLAVDLKHFAKTMNESKKLIIQASSLVNEALLLKANFKAICTQKNQEKLAQWLLEKNYEVEYR</sequence>
<feature type="binding site" evidence="2">
    <location>
        <position position="243"/>
    </location>
    <ligand>
        <name>substrate</name>
    </ligand>
</feature>
<accession>A0A2G4R0X7</accession>
<name>A0A2G4R0X7_9BACT</name>
<dbReference type="EMBL" id="LDWY01000069">
    <property type="protein sequence ID" value="PHY90222.1"/>
    <property type="molecule type" value="Genomic_DNA"/>
</dbReference>
<evidence type="ECO:0000313" key="3">
    <source>
        <dbReference type="EMBL" id="PHY90222.1"/>
    </source>
</evidence>
<evidence type="ECO:0000256" key="2">
    <source>
        <dbReference type="PIRSR" id="PIRSR620023-2"/>
    </source>
</evidence>
<comment type="caution">
    <text evidence="3">The sequence shown here is derived from an EMBL/GenBank/DDBJ whole genome shotgun (WGS) entry which is preliminary data.</text>
</comment>
<gene>
    <name evidence="3" type="ORF">AA994_05605</name>
</gene>
<evidence type="ECO:0000313" key="4">
    <source>
        <dbReference type="Proteomes" id="UP000237472"/>
    </source>
</evidence>
<feature type="binding site" evidence="2">
    <location>
        <position position="147"/>
    </location>
    <ligand>
        <name>substrate</name>
    </ligand>
</feature>
<dbReference type="Proteomes" id="UP000237472">
    <property type="component" value="Unassembled WGS sequence"/>
</dbReference>
<dbReference type="AlphaFoldDB" id="A0A2G4R0X7"/>
<organism evidence="3 4">
    <name type="scientific">Campylobacter vulpis</name>
    <dbReference type="NCBI Taxonomy" id="1655500"/>
    <lineage>
        <taxon>Bacteria</taxon>
        <taxon>Pseudomonadati</taxon>
        <taxon>Campylobacterota</taxon>
        <taxon>Epsilonproteobacteria</taxon>
        <taxon>Campylobacterales</taxon>
        <taxon>Campylobacteraceae</taxon>
        <taxon>Campylobacter</taxon>
    </lineage>
</organism>
<evidence type="ECO:0000256" key="1">
    <source>
        <dbReference type="PIRSR" id="PIRSR620023-1"/>
    </source>
</evidence>
<feature type="active site" description="Proton acceptor" evidence="1">
    <location>
        <position position="17"/>
    </location>
</feature>
<reference evidence="4" key="1">
    <citation type="submission" date="2015-06" db="EMBL/GenBank/DDBJ databases">
        <authorList>
            <person name="Parisi A."/>
            <person name="Chiara M."/>
            <person name="Florio D."/>
            <person name="Miccolupo A."/>
            <person name="Manzari C."/>
            <person name="Mion D."/>
            <person name="Caruso M."/>
            <person name="D'erchia A.M."/>
            <person name="Zanoni R."/>
        </authorList>
    </citation>
    <scope>NUCLEOTIDE SEQUENCE [LARGE SCALE GENOMIC DNA]</scope>
    <source>
        <strain evidence="4">73/13</strain>
    </source>
</reference>
<dbReference type="Gene3D" id="3.40.50.2000">
    <property type="entry name" value="Glycogen Phosphorylase B"/>
    <property type="match status" value="1"/>
</dbReference>
<dbReference type="NCBIfam" id="TIGR03590">
    <property type="entry name" value="PseG"/>
    <property type="match status" value="1"/>
</dbReference>
<feature type="binding site" evidence="2">
    <location>
        <begin position="238"/>
        <end position="239"/>
    </location>
    <ligand>
        <name>substrate</name>
    </ligand>
</feature>
<dbReference type="RefSeq" id="WP_099461784.1">
    <property type="nucleotide sequence ID" value="NZ_LDWY01000069.1"/>
</dbReference>
<proteinExistence type="predicted"/>
<protein>
    <submittedName>
        <fullName evidence="3">Nucleotidase</fullName>
    </submittedName>
</protein>
<dbReference type="InterPro" id="IPR020023">
    <property type="entry name" value="PseG"/>
</dbReference>
<dbReference type="OrthoDB" id="9788924at2"/>
<dbReference type="Gene3D" id="3.40.50.11190">
    <property type="match status" value="1"/>
</dbReference>